<dbReference type="SUPFAM" id="SSF52540">
    <property type="entry name" value="P-loop containing nucleoside triphosphate hydrolases"/>
    <property type="match status" value="1"/>
</dbReference>
<reference evidence="1" key="1">
    <citation type="submission" date="2017-08" db="EMBL/GenBank/DDBJ databases">
        <authorList>
            <person name="Imhoff J.F."/>
            <person name="Rahn T."/>
            <person name="Kuenzel S."/>
            <person name="Neulinger S.C."/>
        </authorList>
    </citation>
    <scope>NUCLEOTIDE SEQUENCE</scope>
    <source>
        <strain evidence="1">DSM 9154</strain>
    </source>
</reference>
<proteinExistence type="predicted"/>
<protein>
    <recommendedName>
        <fullName evidence="3">Sulfotransferase family protein</fullName>
    </recommendedName>
</protein>
<evidence type="ECO:0000313" key="1">
    <source>
        <dbReference type="EMBL" id="MBK1697453.1"/>
    </source>
</evidence>
<dbReference type="EMBL" id="NRRE01000025">
    <property type="protein sequence ID" value="MBK1697453.1"/>
    <property type="molecule type" value="Genomic_DNA"/>
</dbReference>
<comment type="caution">
    <text evidence="1">The sequence shown here is derived from an EMBL/GenBank/DDBJ whole genome shotgun (WGS) entry which is preliminary data.</text>
</comment>
<dbReference type="AlphaFoldDB" id="A0A934V061"/>
<evidence type="ECO:0000313" key="2">
    <source>
        <dbReference type="Proteomes" id="UP000778970"/>
    </source>
</evidence>
<evidence type="ECO:0008006" key="3">
    <source>
        <dbReference type="Google" id="ProtNLM"/>
    </source>
</evidence>
<dbReference type="Proteomes" id="UP000778970">
    <property type="component" value="Unassembled WGS sequence"/>
</dbReference>
<keyword evidence="2" id="KW-1185">Reference proteome</keyword>
<gene>
    <name evidence="1" type="ORF">CKO21_09355</name>
</gene>
<accession>A0A934V061</accession>
<dbReference type="Gene3D" id="3.40.50.300">
    <property type="entry name" value="P-loop containing nucleotide triphosphate hydrolases"/>
    <property type="match status" value="1"/>
</dbReference>
<organism evidence="1 2">
    <name type="scientific">Rhodovibrio salinarum</name>
    <dbReference type="NCBI Taxonomy" id="1087"/>
    <lineage>
        <taxon>Bacteria</taxon>
        <taxon>Pseudomonadati</taxon>
        <taxon>Pseudomonadota</taxon>
        <taxon>Alphaproteobacteria</taxon>
        <taxon>Rhodospirillales</taxon>
        <taxon>Rhodovibrionaceae</taxon>
        <taxon>Rhodovibrio</taxon>
    </lineage>
</organism>
<dbReference type="InterPro" id="IPR027417">
    <property type="entry name" value="P-loop_NTPase"/>
</dbReference>
<name>A0A934V061_9PROT</name>
<sequence>MARSQWSGADRCAIAPHGYRLLLFLRFSHVMTAPSHLLILGVSRGGTTLLATALGAHPRIACLDEDLTGAFNRVVGDKIRGLKLCVPNHVELHRRWTPWCAPGLWFGATRKSLTMNKVPKSRLSIADLAGFGDTQCVAVLRDPRAVVGAIGRRENRSSRVAAYRWHRSVDVADGLSSLPGRPPLIVDFDRLVQNPETVLRGLCSGMDLEFTDALLNAPSLNRRYPGSGFDASRAGAAGSEDVDVSEWLSETTLSTYRRLKAQSL</sequence>
<reference evidence="1" key="2">
    <citation type="journal article" date="2020" name="Microorganisms">
        <title>Osmotic Adaptation and Compatible Solute Biosynthesis of Phototrophic Bacteria as Revealed from Genome Analyses.</title>
        <authorList>
            <person name="Imhoff J.F."/>
            <person name="Rahn T."/>
            <person name="Kunzel S."/>
            <person name="Keller A."/>
            <person name="Neulinger S.C."/>
        </authorList>
    </citation>
    <scope>NUCLEOTIDE SEQUENCE</scope>
    <source>
        <strain evidence="1">DSM 9154</strain>
    </source>
</reference>